<dbReference type="FunFam" id="3.30.300.30:FF:000008">
    <property type="entry name" value="2,3-dihydroxybenzoate-AMP ligase"/>
    <property type="match status" value="1"/>
</dbReference>
<dbReference type="Pfam" id="PF13193">
    <property type="entry name" value="AMP-binding_C"/>
    <property type="match status" value="1"/>
</dbReference>
<dbReference type="eggNOG" id="COG0318">
    <property type="taxonomic scope" value="Bacteria"/>
</dbReference>
<dbReference type="OrthoDB" id="9803968at2"/>
<dbReference type="RefSeq" id="WP_011814995.1">
    <property type="nucleotide sequence ID" value="NC_008789.1"/>
</dbReference>
<dbReference type="AlphaFoldDB" id="A1WZ61"/>
<evidence type="ECO:0000256" key="1">
    <source>
        <dbReference type="ARBA" id="ARBA00004170"/>
    </source>
</evidence>
<dbReference type="InterPro" id="IPR020845">
    <property type="entry name" value="AMP-binding_CS"/>
</dbReference>
<dbReference type="GO" id="GO:0016020">
    <property type="term" value="C:membrane"/>
    <property type="evidence" value="ECO:0007669"/>
    <property type="project" value="UniProtKB-SubCell"/>
</dbReference>
<dbReference type="InterPro" id="IPR050237">
    <property type="entry name" value="ATP-dep_AMP-bd_enzyme"/>
</dbReference>
<evidence type="ECO:0000259" key="10">
    <source>
        <dbReference type="Pfam" id="PF13193"/>
    </source>
</evidence>
<comment type="similarity">
    <text evidence="3">Belongs to the ATP-dependent AMP-binding enzyme family.</text>
</comment>
<keyword evidence="5" id="KW-0472">Membrane</keyword>
<dbReference type="InterPro" id="IPR025110">
    <property type="entry name" value="AMP-bd_C"/>
</dbReference>
<dbReference type="PANTHER" id="PTHR43767:SF8">
    <property type="entry name" value="LONG-CHAIN-FATTY-ACID--COA LIGASE"/>
    <property type="match status" value="1"/>
</dbReference>
<dbReference type="HOGENOM" id="CLU_000022_59_7_6"/>
<evidence type="ECO:0000256" key="6">
    <source>
        <dbReference type="ARBA" id="ARBA00026121"/>
    </source>
</evidence>
<feature type="domain" description="AMP-dependent synthetase/ligase" evidence="9">
    <location>
        <begin position="40"/>
        <end position="433"/>
    </location>
</feature>
<dbReference type="EMBL" id="CP000544">
    <property type="protein sequence ID" value="ABM62973.1"/>
    <property type="molecule type" value="Genomic_DNA"/>
</dbReference>
<evidence type="ECO:0000259" key="9">
    <source>
        <dbReference type="Pfam" id="PF00501"/>
    </source>
</evidence>
<dbReference type="PROSITE" id="PS00455">
    <property type="entry name" value="AMP_BINDING"/>
    <property type="match status" value="1"/>
</dbReference>
<evidence type="ECO:0000313" key="12">
    <source>
        <dbReference type="Proteomes" id="UP000000647"/>
    </source>
</evidence>
<dbReference type="InterPro" id="IPR045851">
    <property type="entry name" value="AMP-bd_C_sf"/>
</dbReference>
<dbReference type="InterPro" id="IPR000873">
    <property type="entry name" value="AMP-dep_synth/lig_dom"/>
</dbReference>
<dbReference type="Pfam" id="PF00501">
    <property type="entry name" value="AMP-binding"/>
    <property type="match status" value="1"/>
</dbReference>
<evidence type="ECO:0000256" key="2">
    <source>
        <dbReference type="ARBA" id="ARBA00005005"/>
    </source>
</evidence>
<keyword evidence="12" id="KW-1185">Reference proteome</keyword>
<dbReference type="SUPFAM" id="SSF56801">
    <property type="entry name" value="Acetyl-CoA synthetase-like"/>
    <property type="match status" value="1"/>
</dbReference>
<comment type="pathway">
    <text evidence="2">Lipid metabolism; fatty acid beta-oxidation.</text>
</comment>
<keyword evidence="4 11" id="KW-0436">Ligase</keyword>
<gene>
    <name evidence="11" type="ordered locus">Hhal_2209</name>
</gene>
<evidence type="ECO:0000256" key="7">
    <source>
        <dbReference type="ARBA" id="ARBA00039545"/>
    </source>
</evidence>
<evidence type="ECO:0000256" key="3">
    <source>
        <dbReference type="ARBA" id="ARBA00006432"/>
    </source>
</evidence>
<dbReference type="Proteomes" id="UP000000647">
    <property type="component" value="Chromosome"/>
</dbReference>
<dbReference type="Gene3D" id="3.30.300.30">
    <property type="match status" value="1"/>
</dbReference>
<organism evidence="11 12">
    <name type="scientific">Halorhodospira halophila (strain DSM 244 / SL1)</name>
    <name type="common">Ectothiorhodospira halophila (strain DSM 244 / SL1)</name>
    <dbReference type="NCBI Taxonomy" id="349124"/>
    <lineage>
        <taxon>Bacteria</taxon>
        <taxon>Pseudomonadati</taxon>
        <taxon>Pseudomonadota</taxon>
        <taxon>Gammaproteobacteria</taxon>
        <taxon>Chromatiales</taxon>
        <taxon>Ectothiorhodospiraceae</taxon>
        <taxon>Halorhodospira</taxon>
    </lineage>
</organism>
<dbReference type="KEGG" id="hha:Hhal_2209"/>
<feature type="domain" description="AMP-binding enzyme C-terminal" evidence="10">
    <location>
        <begin position="483"/>
        <end position="558"/>
    </location>
</feature>
<evidence type="ECO:0000256" key="8">
    <source>
        <dbReference type="ARBA" id="ARBA00042773"/>
    </source>
</evidence>
<dbReference type="PANTHER" id="PTHR43767">
    <property type="entry name" value="LONG-CHAIN-FATTY-ACID--COA LIGASE"/>
    <property type="match status" value="1"/>
</dbReference>
<evidence type="ECO:0000256" key="4">
    <source>
        <dbReference type="ARBA" id="ARBA00022598"/>
    </source>
</evidence>
<evidence type="ECO:0000256" key="5">
    <source>
        <dbReference type="ARBA" id="ARBA00023136"/>
    </source>
</evidence>
<reference evidence="12" key="1">
    <citation type="submission" date="2006-12" db="EMBL/GenBank/DDBJ databases">
        <title>Complete sequence of Halorhodospira halophila SL1.</title>
        <authorList>
            <consortium name="US DOE Joint Genome Institute"/>
            <person name="Copeland A."/>
            <person name="Lucas S."/>
            <person name="Lapidus A."/>
            <person name="Barry K."/>
            <person name="Detter J.C."/>
            <person name="Glavina del Rio T."/>
            <person name="Hammon N."/>
            <person name="Israni S."/>
            <person name="Dalin E."/>
            <person name="Tice H."/>
            <person name="Pitluck S."/>
            <person name="Saunders E."/>
            <person name="Brettin T."/>
            <person name="Bruce D."/>
            <person name="Han C."/>
            <person name="Tapia R."/>
            <person name="Schmutz J."/>
            <person name="Larimer F."/>
            <person name="Land M."/>
            <person name="Hauser L."/>
            <person name="Kyrpides N."/>
            <person name="Mikhailova N."/>
            <person name="Hoff W."/>
            <person name="Richardson P."/>
        </authorList>
    </citation>
    <scope>NUCLEOTIDE SEQUENCE [LARGE SCALE GENOMIC DNA]</scope>
    <source>
        <strain evidence="12">DSM 244 / SL1</strain>
    </source>
</reference>
<evidence type="ECO:0000313" key="11">
    <source>
        <dbReference type="EMBL" id="ABM62973.1"/>
    </source>
</evidence>
<dbReference type="GO" id="GO:0004467">
    <property type="term" value="F:long-chain fatty acid-CoA ligase activity"/>
    <property type="evidence" value="ECO:0007669"/>
    <property type="project" value="UniProtKB-EC"/>
</dbReference>
<comment type="subcellular location">
    <subcellularLocation>
        <location evidence="1">Membrane</location>
        <topology evidence="1">Peripheral membrane protein</topology>
    </subcellularLocation>
</comment>
<reference evidence="11 12" key="2">
    <citation type="journal article" date="2013" name="Stand. Genomic Sci.">
        <title>Complete genome sequence of Halorhodospira halophila SL1.</title>
        <authorList>
            <person name="Challacombe J.F."/>
            <person name="Majid S."/>
            <person name="Deole R."/>
            <person name="Brettin T.S."/>
            <person name="Bruce D."/>
            <person name="Delano S.F."/>
            <person name="Detter J.C."/>
            <person name="Gleasner C.D."/>
            <person name="Han C.S."/>
            <person name="Misra M."/>
            <person name="Reitenga K.G."/>
            <person name="Mikhailova N."/>
            <person name="Woyke T."/>
            <person name="Pitluck S."/>
            <person name="Nolan M."/>
            <person name="Land M.L."/>
            <person name="Saunders E."/>
            <person name="Tapia R."/>
            <person name="Lapidus A."/>
            <person name="Ivanova N."/>
            <person name="Hoff W.D."/>
        </authorList>
    </citation>
    <scope>NUCLEOTIDE SEQUENCE [LARGE SCALE GENOMIC DNA]</scope>
    <source>
        <strain evidence="12">DSM 244 / SL1</strain>
    </source>
</reference>
<name>A1WZ61_HALHL</name>
<dbReference type="Gene3D" id="3.40.50.12780">
    <property type="entry name" value="N-terminal domain of ligase-like"/>
    <property type="match status" value="1"/>
</dbReference>
<proteinExistence type="inferred from homology"/>
<dbReference type="EC" id="6.2.1.3" evidence="6"/>
<protein>
    <recommendedName>
        <fullName evidence="7">Long-chain-fatty-acid--CoA ligase</fullName>
        <ecNumber evidence="6">6.2.1.3</ecNumber>
    </recommendedName>
    <alternativeName>
        <fullName evidence="8">Long-chain acyl-CoA synthetase</fullName>
    </alternativeName>
</protein>
<dbReference type="InterPro" id="IPR042099">
    <property type="entry name" value="ANL_N_sf"/>
</dbReference>
<sequence length="577" mass="63468">MTDQGHAAFYDARPWERCYGTPPDQEPMLQELGTVADIARRRAEQSPHLPAYTACLENGLNATLDFATVDRLADCFAAWLMTEAGIRPGDRVAVQMPNALPYPVAVFGTLRAGAVLVNINPLFTPREMQHQLQDSGARVLVIVDLFADKLPGALTGTAVEEVVLSGVADLFPWLKRGLVHGVLRAKREIPASPQGTRRLGAVLARGERLGPQPWPERSPDDLALLQYTGGTTGLPKGAELRNRNILANLEQIKRVAGDAIRPGEDVVLTALPLYHIFAFTFNLLTFHHYGCRNILCPSPRPVDKLRKAFEQFPVSKFSAVNLLFYGLLQAEWFQKNPPQHLDFAIAGGTALHRSTAEQWQSLLGHTPLEGYGLTETSPVLAVNPPHGENRLGSVGVPLPGTDVRIVDDDDRPVPQGQTGEIVGRGPQVFEGYWQRPEENRQTLRGGWFHTGDIGYMDPDGYIYIVDRKKDMIDVSGFNVYPNEVEEALAEHPAVAEVAVVGAPRGEAGQAVIAFVVTPEQQELAESELLDFARQQLTHYKVPRRVVFRDALPKSAVGKLLRRDLREEARAIVEASGA</sequence>
<dbReference type="CDD" id="cd05936">
    <property type="entry name" value="FC-FACS_FadD_like"/>
    <property type="match status" value="1"/>
</dbReference>
<accession>A1WZ61</accession>
<dbReference type="STRING" id="349124.Hhal_2209"/>